<dbReference type="PANTHER" id="PTHR39200">
    <property type="entry name" value="HYPOTHETICAL EXPORTED PROTEIN"/>
    <property type="match status" value="1"/>
</dbReference>
<protein>
    <submittedName>
        <fullName evidence="3">DUF2807 domain-containing protein</fullName>
    </submittedName>
</protein>
<dbReference type="PROSITE" id="PS51257">
    <property type="entry name" value="PROKAR_LIPOPROTEIN"/>
    <property type="match status" value="1"/>
</dbReference>
<feature type="signal peptide" evidence="1">
    <location>
        <begin position="1"/>
        <end position="21"/>
    </location>
</feature>
<keyword evidence="1" id="KW-0732">Signal</keyword>
<dbReference type="EMBL" id="QRBB01000001">
    <property type="protein sequence ID" value="RDS76679.1"/>
    <property type="molecule type" value="Genomic_DNA"/>
</dbReference>
<name>A0A395LJ42_9SPHN</name>
<dbReference type="Gene3D" id="2.160.20.120">
    <property type="match status" value="1"/>
</dbReference>
<evidence type="ECO:0000259" key="2">
    <source>
        <dbReference type="Pfam" id="PF10988"/>
    </source>
</evidence>
<dbReference type="InterPro" id="IPR021255">
    <property type="entry name" value="DUF2807"/>
</dbReference>
<proteinExistence type="predicted"/>
<accession>A0A395LJ42</accession>
<dbReference type="RefSeq" id="WP_115490904.1">
    <property type="nucleotide sequence ID" value="NZ_JACHWW010000001.1"/>
</dbReference>
<keyword evidence="4" id="KW-1185">Reference proteome</keyword>
<evidence type="ECO:0000313" key="4">
    <source>
        <dbReference type="Proteomes" id="UP000254101"/>
    </source>
</evidence>
<dbReference type="AlphaFoldDB" id="A0A395LJ42"/>
<dbReference type="PANTHER" id="PTHR39200:SF1">
    <property type="entry name" value="AUTO-TRANSPORTER ADHESIN HEAD GIN DOMAIN-CONTAINING PROTEIN-RELATED"/>
    <property type="match status" value="1"/>
</dbReference>
<reference evidence="3 4" key="1">
    <citation type="submission" date="2018-07" db="EMBL/GenBank/DDBJ databases">
        <title>Erythrobacter nanhaiensis sp. nov., a novel member of the genus Erythrobacter isolated from the South China Sea.</title>
        <authorList>
            <person name="Chen X."/>
            <person name="Liu J."/>
        </authorList>
    </citation>
    <scope>NUCLEOTIDE SEQUENCE [LARGE SCALE GENOMIC DNA]</scope>
    <source>
        <strain evidence="3 4">S-5</strain>
    </source>
</reference>
<dbReference type="Proteomes" id="UP000254101">
    <property type="component" value="Unassembled WGS sequence"/>
</dbReference>
<dbReference type="Pfam" id="PF10988">
    <property type="entry name" value="DUF2807"/>
    <property type="match status" value="1"/>
</dbReference>
<dbReference type="OrthoDB" id="7425768at2"/>
<comment type="caution">
    <text evidence="3">The sequence shown here is derived from an EMBL/GenBank/DDBJ whole genome shotgun (WGS) entry which is preliminary data.</text>
</comment>
<feature type="domain" description="Putative auto-transporter adhesin head GIN" evidence="2">
    <location>
        <begin position="44"/>
        <end position="224"/>
    </location>
</feature>
<evidence type="ECO:0000313" key="3">
    <source>
        <dbReference type="EMBL" id="RDS76679.1"/>
    </source>
</evidence>
<feature type="chain" id="PRO_5017487328" evidence="1">
    <location>
        <begin position="22"/>
        <end position="254"/>
    </location>
</feature>
<sequence length="254" mass="25675">MKFWSGLAIAAAATLLSACNADFNISSGSSGVPLAELDYEGATPTGISLTGPDRVIVTSGETLAIDVEGDRDVTETLRFDLDDDTLGIGREGSWRQKGVATIRVTMPTPTRLSLAGSGEIGLDRLGTGGNVDISIAGSGESRIARIDADVLDISVAGSGSLTAAGRVETLDLSIAGSGDLDMREVEVGNADIAIAGSGDAVFSSDGTVDASIMGSGDVEVIGNARCDVSSMGSGEVRCTARASRSQQAGAQAEE</sequence>
<organism evidence="3 4">
    <name type="scientific">Alteriqipengyuania lutimaris</name>
    <dbReference type="NCBI Taxonomy" id="1538146"/>
    <lineage>
        <taxon>Bacteria</taxon>
        <taxon>Pseudomonadati</taxon>
        <taxon>Pseudomonadota</taxon>
        <taxon>Alphaproteobacteria</taxon>
        <taxon>Sphingomonadales</taxon>
        <taxon>Erythrobacteraceae</taxon>
        <taxon>Alteriqipengyuania</taxon>
    </lineage>
</organism>
<gene>
    <name evidence="3" type="ORF">DL238_03045</name>
</gene>
<evidence type="ECO:0000256" key="1">
    <source>
        <dbReference type="SAM" id="SignalP"/>
    </source>
</evidence>